<protein>
    <submittedName>
        <fullName evidence="3">Putative alcohol dehydrogenase</fullName>
    </submittedName>
</protein>
<dbReference type="RefSeq" id="XP_015654813.1">
    <property type="nucleotide sequence ID" value="XM_015806449.1"/>
</dbReference>
<sequence>MTYEEAAALPCAGVTAWNALNSGERRLVPGSIVLVQGTGGVSSLAAQLAHAAGCRVIALSSSAAKMTELLRLGVVHPGDWVNYRENPHWGEAVRALTPAGRGVDVVVEVVGMSSINESLIATRRRGVISVVGHLDGTPKDPFSLHEVLMKRLHIVGVHVGPRRDFEDMLQLMAVKEVHPILDDKRFTLPQLKEAYAYLKSQKHSGKIVVTV</sequence>
<dbReference type="Proteomes" id="UP000037923">
    <property type="component" value="Unassembled WGS sequence"/>
</dbReference>
<dbReference type="GeneID" id="26908003"/>
<dbReference type="InterPro" id="IPR052711">
    <property type="entry name" value="Zinc_ADH-like"/>
</dbReference>
<dbReference type="SUPFAM" id="SSF51735">
    <property type="entry name" value="NAD(P)-binding Rossmann-fold domains"/>
    <property type="match status" value="1"/>
</dbReference>
<dbReference type="PANTHER" id="PTHR45033">
    <property type="match status" value="1"/>
</dbReference>
<dbReference type="EMBL" id="LGTL01000020">
    <property type="protein sequence ID" value="KPA76376.1"/>
    <property type="molecule type" value="Genomic_DNA"/>
</dbReference>
<dbReference type="InterPro" id="IPR036291">
    <property type="entry name" value="NAD(P)-bd_dom_sf"/>
</dbReference>
<name>A0A0M9FUX1_LEPPY</name>
<feature type="domain" description="Alcohol dehydrogenase-like C-terminal" evidence="1">
    <location>
        <begin position="40"/>
        <end position="173"/>
    </location>
</feature>
<dbReference type="VEuPathDB" id="TriTrypDB:LpyrH10_20_0410"/>
<keyword evidence="4" id="KW-1185">Reference proteome</keyword>
<evidence type="ECO:0000313" key="4">
    <source>
        <dbReference type="Proteomes" id="UP000037923"/>
    </source>
</evidence>
<dbReference type="EMBL" id="LGTL01000020">
    <property type="protein sequence ID" value="KPA76374.1"/>
    <property type="molecule type" value="Genomic_DNA"/>
</dbReference>
<dbReference type="Pfam" id="PF00107">
    <property type="entry name" value="ADH_zinc_N"/>
    <property type="match status" value="1"/>
</dbReference>
<dbReference type="GeneID" id="26908001"/>
<dbReference type="Gene3D" id="3.40.50.720">
    <property type="entry name" value="NAD(P)-binding Rossmann-like Domain"/>
    <property type="match status" value="1"/>
</dbReference>
<dbReference type="InterPro" id="IPR013149">
    <property type="entry name" value="ADH-like_C"/>
</dbReference>
<dbReference type="RefSeq" id="XP_015654815.1">
    <property type="nucleotide sequence ID" value="XM_015806451.1"/>
</dbReference>
<evidence type="ECO:0000313" key="2">
    <source>
        <dbReference type="EMBL" id="KPA76374.1"/>
    </source>
</evidence>
<reference evidence="3 4" key="1">
    <citation type="submission" date="2015-07" db="EMBL/GenBank/DDBJ databases">
        <title>High-quality genome of monoxenous trypanosomatid Leptomonas pyrrhocoris.</title>
        <authorList>
            <person name="Flegontov P."/>
            <person name="Butenko A."/>
            <person name="Firsov S."/>
            <person name="Vlcek C."/>
            <person name="Logacheva M.D."/>
            <person name="Field M."/>
            <person name="Filatov D."/>
            <person name="Flegontova O."/>
            <person name="Gerasimov E."/>
            <person name="Jackson A.P."/>
            <person name="Kelly S."/>
            <person name="Opperdoes F."/>
            <person name="O'Reilly A."/>
            <person name="Votypka J."/>
            <person name="Yurchenko V."/>
            <person name="Lukes J."/>
        </authorList>
    </citation>
    <scope>NUCLEOTIDE SEQUENCE [LARGE SCALE GENOMIC DNA]</scope>
    <source>
        <strain evidence="3">H10</strain>
    </source>
</reference>
<comment type="caution">
    <text evidence="3">The sequence shown here is derived from an EMBL/GenBank/DDBJ whole genome shotgun (WGS) entry which is preliminary data.</text>
</comment>
<dbReference type="PANTHER" id="PTHR45033:SF2">
    <property type="entry name" value="ZINC-TYPE ALCOHOL DEHYDROGENASE-LIKE PROTEIN C1773.06C"/>
    <property type="match status" value="1"/>
</dbReference>
<dbReference type="OrthoDB" id="9930022at2759"/>
<evidence type="ECO:0000313" key="3">
    <source>
        <dbReference type="EMBL" id="KPA76376.1"/>
    </source>
</evidence>
<gene>
    <name evidence="2" type="ORF">ABB37_07716</name>
    <name evidence="3" type="ORF">ABB37_07718</name>
</gene>
<evidence type="ECO:0000259" key="1">
    <source>
        <dbReference type="Pfam" id="PF00107"/>
    </source>
</evidence>
<dbReference type="AlphaFoldDB" id="A0A0M9FUX1"/>
<dbReference type="Gene3D" id="3.90.180.10">
    <property type="entry name" value="Medium-chain alcohol dehydrogenases, catalytic domain"/>
    <property type="match status" value="1"/>
</dbReference>
<dbReference type="VEuPathDB" id="TriTrypDB:LpyrH10_20_0390"/>
<proteinExistence type="predicted"/>
<organism evidence="3 4">
    <name type="scientific">Leptomonas pyrrhocoris</name>
    <name type="common">Firebug parasite</name>
    <dbReference type="NCBI Taxonomy" id="157538"/>
    <lineage>
        <taxon>Eukaryota</taxon>
        <taxon>Discoba</taxon>
        <taxon>Euglenozoa</taxon>
        <taxon>Kinetoplastea</taxon>
        <taxon>Metakinetoplastina</taxon>
        <taxon>Trypanosomatida</taxon>
        <taxon>Trypanosomatidae</taxon>
        <taxon>Leishmaniinae</taxon>
        <taxon>Leptomonas</taxon>
    </lineage>
</organism>
<dbReference type="OMA" id="ACITCAG"/>
<accession>A0A0M9FUX1</accession>